<protein>
    <submittedName>
        <fullName evidence="1">Uncharacterized protein</fullName>
    </submittedName>
</protein>
<accession>A0A0F9V4Z9</accession>
<comment type="caution">
    <text evidence="1">The sequence shown here is derived from an EMBL/GenBank/DDBJ whole genome shotgun (WGS) entry which is preliminary data.</text>
</comment>
<dbReference type="AlphaFoldDB" id="A0A0F9V4Z9"/>
<reference evidence="1" key="1">
    <citation type="journal article" date="2015" name="Nature">
        <title>Complex archaea that bridge the gap between prokaryotes and eukaryotes.</title>
        <authorList>
            <person name="Spang A."/>
            <person name="Saw J.H."/>
            <person name="Jorgensen S.L."/>
            <person name="Zaremba-Niedzwiedzka K."/>
            <person name="Martijn J."/>
            <person name="Lind A.E."/>
            <person name="van Eijk R."/>
            <person name="Schleper C."/>
            <person name="Guy L."/>
            <person name="Ettema T.J."/>
        </authorList>
    </citation>
    <scope>NUCLEOTIDE SEQUENCE</scope>
</reference>
<proteinExistence type="predicted"/>
<dbReference type="EMBL" id="LAZR01000049">
    <property type="protein sequence ID" value="KKN99079.1"/>
    <property type="molecule type" value="Genomic_DNA"/>
</dbReference>
<evidence type="ECO:0000313" key="1">
    <source>
        <dbReference type="EMBL" id="KKN99079.1"/>
    </source>
</evidence>
<name>A0A0F9V4Z9_9ZZZZ</name>
<sequence>MGGQCPARSLFVVDDVWSICGSYGSFPRGSGGNTRPLFLWNCNSIGRERDVNLGRGRVEVVHFLVLEVRILPVPF</sequence>
<gene>
    <name evidence="1" type="ORF">LCGC14_0143270</name>
</gene>
<organism evidence="1">
    <name type="scientific">marine sediment metagenome</name>
    <dbReference type="NCBI Taxonomy" id="412755"/>
    <lineage>
        <taxon>unclassified sequences</taxon>
        <taxon>metagenomes</taxon>
        <taxon>ecological metagenomes</taxon>
    </lineage>
</organism>